<reference evidence="2" key="1">
    <citation type="submission" date="2018-05" db="EMBL/GenBank/DDBJ databases">
        <title>Draft genome of Mucuna pruriens seed.</title>
        <authorList>
            <person name="Nnadi N.E."/>
            <person name="Vos R."/>
            <person name="Hasami M.H."/>
            <person name="Devisetty U.K."/>
            <person name="Aguiy J.C."/>
        </authorList>
    </citation>
    <scope>NUCLEOTIDE SEQUENCE [LARGE SCALE GENOMIC DNA]</scope>
    <source>
        <strain evidence="2">JCA_2017</strain>
    </source>
</reference>
<organism evidence="2 3">
    <name type="scientific">Mucuna pruriens</name>
    <name type="common">Velvet bean</name>
    <name type="synonym">Dolichos pruriens</name>
    <dbReference type="NCBI Taxonomy" id="157652"/>
    <lineage>
        <taxon>Eukaryota</taxon>
        <taxon>Viridiplantae</taxon>
        <taxon>Streptophyta</taxon>
        <taxon>Embryophyta</taxon>
        <taxon>Tracheophyta</taxon>
        <taxon>Spermatophyta</taxon>
        <taxon>Magnoliopsida</taxon>
        <taxon>eudicotyledons</taxon>
        <taxon>Gunneridae</taxon>
        <taxon>Pentapetalae</taxon>
        <taxon>rosids</taxon>
        <taxon>fabids</taxon>
        <taxon>Fabales</taxon>
        <taxon>Fabaceae</taxon>
        <taxon>Papilionoideae</taxon>
        <taxon>50 kb inversion clade</taxon>
        <taxon>NPAAA clade</taxon>
        <taxon>indigoferoid/millettioid clade</taxon>
        <taxon>Phaseoleae</taxon>
        <taxon>Mucuna</taxon>
    </lineage>
</organism>
<dbReference type="EMBL" id="QJKJ01011813">
    <property type="protein sequence ID" value="RDX70165.1"/>
    <property type="molecule type" value="Genomic_DNA"/>
</dbReference>
<keyword evidence="3" id="KW-1185">Reference proteome</keyword>
<evidence type="ECO:0000313" key="3">
    <source>
        <dbReference type="Proteomes" id="UP000257109"/>
    </source>
</evidence>
<dbReference type="AlphaFoldDB" id="A0A371EVS0"/>
<dbReference type="Proteomes" id="UP000257109">
    <property type="component" value="Unassembled WGS sequence"/>
</dbReference>
<evidence type="ECO:0000256" key="1">
    <source>
        <dbReference type="SAM" id="MobiDB-lite"/>
    </source>
</evidence>
<feature type="compositionally biased region" description="Basic residues" evidence="1">
    <location>
        <begin position="99"/>
        <end position="108"/>
    </location>
</feature>
<feature type="compositionally biased region" description="Basic and acidic residues" evidence="1">
    <location>
        <begin position="85"/>
        <end position="96"/>
    </location>
</feature>
<feature type="region of interest" description="Disordered" evidence="1">
    <location>
        <begin position="80"/>
        <end position="108"/>
    </location>
</feature>
<comment type="caution">
    <text evidence="2">The sequence shown here is derived from an EMBL/GenBank/DDBJ whole genome shotgun (WGS) entry which is preliminary data.</text>
</comment>
<name>A0A371EVS0_MUCPR</name>
<evidence type="ECO:0000313" key="2">
    <source>
        <dbReference type="EMBL" id="RDX70165.1"/>
    </source>
</evidence>
<protein>
    <submittedName>
        <fullName evidence="2">Uncharacterized protein</fullName>
    </submittedName>
</protein>
<gene>
    <name evidence="2" type="ORF">CR513_50622</name>
</gene>
<feature type="non-terminal residue" evidence="2">
    <location>
        <position position="1"/>
    </location>
</feature>
<sequence>MRTSIYNSVKADITDQKSEVRTSEHQQEKKCRNKLKNRNKPWCIELDDDKIVLADSVVEVGVIQCENELLGLRLVSGDLRRKRGKEREQGHKEEANRNPTRHCTLKKL</sequence>
<proteinExistence type="predicted"/>
<accession>A0A371EVS0</accession>